<keyword evidence="3" id="KW-1185">Reference proteome</keyword>
<dbReference type="Proteomes" id="UP001221898">
    <property type="component" value="Unassembled WGS sequence"/>
</dbReference>
<evidence type="ECO:0000256" key="1">
    <source>
        <dbReference type="SAM" id="MobiDB-lite"/>
    </source>
</evidence>
<dbReference type="AlphaFoldDB" id="A0AAD7R9U2"/>
<proteinExistence type="predicted"/>
<reference evidence="2" key="1">
    <citation type="journal article" date="2023" name="Science">
        <title>Genome structures resolve the early diversification of teleost fishes.</title>
        <authorList>
            <person name="Parey E."/>
            <person name="Louis A."/>
            <person name="Montfort J."/>
            <person name="Bouchez O."/>
            <person name="Roques C."/>
            <person name="Iampietro C."/>
            <person name="Lluch J."/>
            <person name="Castinel A."/>
            <person name="Donnadieu C."/>
            <person name="Desvignes T."/>
            <person name="Floi Bucao C."/>
            <person name="Jouanno E."/>
            <person name="Wen M."/>
            <person name="Mejri S."/>
            <person name="Dirks R."/>
            <person name="Jansen H."/>
            <person name="Henkel C."/>
            <person name="Chen W.J."/>
            <person name="Zahm M."/>
            <person name="Cabau C."/>
            <person name="Klopp C."/>
            <person name="Thompson A.W."/>
            <person name="Robinson-Rechavi M."/>
            <person name="Braasch I."/>
            <person name="Lecointre G."/>
            <person name="Bobe J."/>
            <person name="Postlethwait J.H."/>
            <person name="Berthelot C."/>
            <person name="Roest Crollius H."/>
            <person name="Guiguen Y."/>
        </authorList>
    </citation>
    <scope>NUCLEOTIDE SEQUENCE</scope>
    <source>
        <strain evidence="2">NC1722</strain>
    </source>
</reference>
<protein>
    <submittedName>
        <fullName evidence="2">Uncharacterized protein</fullName>
    </submittedName>
</protein>
<accession>A0AAD7R9U2</accession>
<evidence type="ECO:0000313" key="2">
    <source>
        <dbReference type="EMBL" id="KAJ8372337.1"/>
    </source>
</evidence>
<comment type="caution">
    <text evidence="2">The sequence shown here is derived from an EMBL/GenBank/DDBJ whole genome shotgun (WGS) entry which is preliminary data.</text>
</comment>
<name>A0AAD7R9U2_9TELE</name>
<organism evidence="2 3">
    <name type="scientific">Aldrovandia affinis</name>
    <dbReference type="NCBI Taxonomy" id="143900"/>
    <lineage>
        <taxon>Eukaryota</taxon>
        <taxon>Metazoa</taxon>
        <taxon>Chordata</taxon>
        <taxon>Craniata</taxon>
        <taxon>Vertebrata</taxon>
        <taxon>Euteleostomi</taxon>
        <taxon>Actinopterygii</taxon>
        <taxon>Neopterygii</taxon>
        <taxon>Teleostei</taxon>
        <taxon>Notacanthiformes</taxon>
        <taxon>Halosauridae</taxon>
        <taxon>Aldrovandia</taxon>
    </lineage>
</organism>
<sequence length="91" mass="9889">MLSVRSSTEAGPHPEASPPPPAPHLCVPQEGAFRKEETGPGLKITGAGRARQFHKEERRPQRHRDSVSTGMTSHHPACSLSALMLILWASM</sequence>
<dbReference type="EMBL" id="JAINUG010000407">
    <property type="protein sequence ID" value="KAJ8372337.1"/>
    <property type="molecule type" value="Genomic_DNA"/>
</dbReference>
<gene>
    <name evidence="2" type="ORF">AAFF_G00290670</name>
</gene>
<feature type="compositionally biased region" description="Basic and acidic residues" evidence="1">
    <location>
        <begin position="53"/>
        <end position="66"/>
    </location>
</feature>
<evidence type="ECO:0000313" key="3">
    <source>
        <dbReference type="Proteomes" id="UP001221898"/>
    </source>
</evidence>
<feature type="region of interest" description="Disordered" evidence="1">
    <location>
        <begin position="1"/>
        <end position="75"/>
    </location>
</feature>